<evidence type="ECO:0000259" key="3">
    <source>
        <dbReference type="Pfam" id="PF13621"/>
    </source>
</evidence>
<organism evidence="4 5">
    <name type="scientific">Dreissena polymorpha</name>
    <name type="common">Zebra mussel</name>
    <name type="synonym">Mytilus polymorpha</name>
    <dbReference type="NCBI Taxonomy" id="45954"/>
    <lineage>
        <taxon>Eukaryota</taxon>
        <taxon>Metazoa</taxon>
        <taxon>Spiralia</taxon>
        <taxon>Lophotrochozoa</taxon>
        <taxon>Mollusca</taxon>
        <taxon>Bivalvia</taxon>
        <taxon>Autobranchia</taxon>
        <taxon>Heteroconchia</taxon>
        <taxon>Euheterodonta</taxon>
        <taxon>Imparidentia</taxon>
        <taxon>Neoheterodontei</taxon>
        <taxon>Myida</taxon>
        <taxon>Dreissenoidea</taxon>
        <taxon>Dreissenidae</taxon>
        <taxon>Dreissena</taxon>
    </lineage>
</organism>
<keyword evidence="5" id="KW-1185">Reference proteome</keyword>
<comment type="caution">
    <text evidence="4">The sequence shown here is derived from an EMBL/GenBank/DDBJ whole genome shotgun (WGS) entry which is preliminary data.</text>
</comment>
<dbReference type="AlphaFoldDB" id="A0A9D4IEV6"/>
<dbReference type="SUPFAM" id="SSF51197">
    <property type="entry name" value="Clavaminate synthase-like"/>
    <property type="match status" value="1"/>
</dbReference>
<keyword evidence="2" id="KW-0812">Transmembrane</keyword>
<reference evidence="4" key="2">
    <citation type="submission" date="2020-11" db="EMBL/GenBank/DDBJ databases">
        <authorList>
            <person name="McCartney M.A."/>
            <person name="Auch B."/>
            <person name="Kono T."/>
            <person name="Mallez S."/>
            <person name="Becker A."/>
            <person name="Gohl D.M."/>
            <person name="Silverstein K.A.T."/>
            <person name="Koren S."/>
            <person name="Bechman K.B."/>
            <person name="Herman A."/>
            <person name="Abrahante J.E."/>
            <person name="Garbe J."/>
        </authorList>
    </citation>
    <scope>NUCLEOTIDE SEQUENCE</scope>
    <source>
        <strain evidence="4">Duluth1</strain>
        <tissue evidence="4">Whole animal</tissue>
    </source>
</reference>
<name>A0A9D4IEV6_DREPO</name>
<accession>A0A9D4IEV6</accession>
<dbReference type="GO" id="GO:0016706">
    <property type="term" value="F:2-oxoglutarate-dependent dioxygenase activity"/>
    <property type="evidence" value="ECO:0007669"/>
    <property type="project" value="TreeGrafter"/>
</dbReference>
<dbReference type="OrthoDB" id="10063099at2759"/>
<proteinExistence type="predicted"/>
<feature type="compositionally biased region" description="Basic and acidic residues" evidence="1">
    <location>
        <begin position="1"/>
        <end position="16"/>
    </location>
</feature>
<feature type="transmembrane region" description="Helical" evidence="2">
    <location>
        <begin position="73"/>
        <end position="98"/>
    </location>
</feature>
<dbReference type="InterPro" id="IPR041667">
    <property type="entry name" value="Cupin_8"/>
</dbReference>
<dbReference type="PANTHER" id="PTHR12480">
    <property type="entry name" value="ARGININE DEMETHYLASE AND LYSYL-HYDROXYLASE JMJD"/>
    <property type="match status" value="1"/>
</dbReference>
<evidence type="ECO:0000313" key="5">
    <source>
        <dbReference type="Proteomes" id="UP000828390"/>
    </source>
</evidence>
<dbReference type="Gene3D" id="2.60.120.650">
    <property type="entry name" value="Cupin"/>
    <property type="match status" value="1"/>
</dbReference>
<evidence type="ECO:0000313" key="4">
    <source>
        <dbReference type="EMBL" id="KAH3772776.1"/>
    </source>
</evidence>
<gene>
    <name evidence="4" type="ORF">DPMN_174122</name>
</gene>
<protein>
    <recommendedName>
        <fullName evidence="3">Cupin-like domain-containing protein</fullName>
    </recommendedName>
</protein>
<reference evidence="4" key="1">
    <citation type="journal article" date="2019" name="bioRxiv">
        <title>The Genome of the Zebra Mussel, Dreissena polymorpha: A Resource for Invasive Species Research.</title>
        <authorList>
            <person name="McCartney M.A."/>
            <person name="Auch B."/>
            <person name="Kono T."/>
            <person name="Mallez S."/>
            <person name="Zhang Y."/>
            <person name="Obille A."/>
            <person name="Becker A."/>
            <person name="Abrahante J.E."/>
            <person name="Garbe J."/>
            <person name="Badalamenti J.P."/>
            <person name="Herman A."/>
            <person name="Mangelson H."/>
            <person name="Liachko I."/>
            <person name="Sullivan S."/>
            <person name="Sone E.D."/>
            <person name="Koren S."/>
            <person name="Silverstein K.A.T."/>
            <person name="Beckman K.B."/>
            <person name="Gohl D.M."/>
        </authorList>
    </citation>
    <scope>NUCLEOTIDE SEQUENCE</scope>
    <source>
        <strain evidence="4">Duluth1</strain>
        <tissue evidence="4">Whole animal</tissue>
    </source>
</reference>
<dbReference type="Proteomes" id="UP000828390">
    <property type="component" value="Unassembled WGS sequence"/>
</dbReference>
<evidence type="ECO:0000256" key="2">
    <source>
        <dbReference type="SAM" id="Phobius"/>
    </source>
</evidence>
<feature type="region of interest" description="Disordered" evidence="1">
    <location>
        <begin position="1"/>
        <end position="21"/>
    </location>
</feature>
<feature type="domain" description="Cupin-like" evidence="3">
    <location>
        <begin position="160"/>
        <end position="320"/>
    </location>
</feature>
<dbReference type="InterPro" id="IPR050910">
    <property type="entry name" value="JMJD6_ArgDemeth/LysHydrox"/>
</dbReference>
<dbReference type="Pfam" id="PF13621">
    <property type="entry name" value="Cupin_8"/>
    <property type="match status" value="1"/>
</dbReference>
<sequence>MERKTNKSKSGEETEVKSSILTSSKYQSSVDLDMEKEFKQIYEQAKRLGLTVKDFKTISVLQKIDWDVSPCKLFLQIVLAVLSVVLVVQCSLVFTVLLDWPISHETLAQAWFNIYQSDAEFEQCVVYMPETLHTLFRPPVECSFCKGLKEVQTVNNINQEEFERLYAYSGVPVVIGDGTVNWTAPKHFSFEFFRNLYRPGSQALENQQRKCQFFPYKSNFTRLEEVLEMSDDRAHMRDGSTPWYIGWSNCDFKTANLLRQHYQRPYFLPRLSESSKTDWMFMGSPGYGAHLHIDNVEKPSWQAQITGTKRWTLEPPPECYDVCENRLHVTVHPGQIIVLDTNIWYHSTLNVGNDISITIGSEYD</sequence>
<dbReference type="PANTHER" id="PTHR12480:SF19">
    <property type="entry name" value="CUPIN-LIKE DOMAIN-CONTAINING PROTEIN"/>
    <property type="match status" value="1"/>
</dbReference>
<keyword evidence="2" id="KW-1133">Transmembrane helix</keyword>
<dbReference type="EMBL" id="JAIWYP010000009">
    <property type="protein sequence ID" value="KAH3772776.1"/>
    <property type="molecule type" value="Genomic_DNA"/>
</dbReference>
<keyword evidence="2" id="KW-0472">Membrane</keyword>
<evidence type="ECO:0000256" key="1">
    <source>
        <dbReference type="SAM" id="MobiDB-lite"/>
    </source>
</evidence>